<keyword evidence="2" id="KW-1185">Reference proteome</keyword>
<name>A0ABY9ECM5_9GAMM</name>
<protein>
    <submittedName>
        <fullName evidence="1">Uncharacterized protein</fullName>
    </submittedName>
</protein>
<sequence length="142" mass="16269">MKTLALIFLFISISVFASQDEYWWWDKMSYEKLLPMNLGMLELDLHLKSEFSKRDDNIKEMVFVLNGKKIQIPSSVLENFKGINPSSFSLSTSHIDEGFTVTDVIFTARFDYGYPDCVLRGSISIRSTGYASHMITDEQVCS</sequence>
<dbReference type="RefSeq" id="WP_301415665.1">
    <property type="nucleotide sequence ID" value="NZ_CP098023.1"/>
</dbReference>
<gene>
    <name evidence="1" type="ORF">M8T91_18325</name>
</gene>
<evidence type="ECO:0000313" key="2">
    <source>
        <dbReference type="Proteomes" id="UP001321520"/>
    </source>
</evidence>
<dbReference type="Proteomes" id="UP001321520">
    <property type="component" value="Chromosome"/>
</dbReference>
<evidence type="ECO:0000313" key="1">
    <source>
        <dbReference type="EMBL" id="WKD49818.1"/>
    </source>
</evidence>
<proteinExistence type="predicted"/>
<accession>A0ABY9ECM5</accession>
<dbReference type="EMBL" id="CP098023">
    <property type="protein sequence ID" value="WKD49818.1"/>
    <property type="molecule type" value="Genomic_DNA"/>
</dbReference>
<reference evidence="1 2" key="1">
    <citation type="submission" date="2022-05" db="EMBL/GenBank/DDBJ databases">
        <title>Microbulbifer sp. nov., isolated from sponge.</title>
        <authorList>
            <person name="Gao L."/>
        </authorList>
    </citation>
    <scope>NUCLEOTIDE SEQUENCE [LARGE SCALE GENOMIC DNA]</scope>
    <source>
        <strain evidence="1 2">MI-G</strain>
    </source>
</reference>
<organism evidence="1 2">
    <name type="scientific">Microbulbifer spongiae</name>
    <dbReference type="NCBI Taxonomy" id="2944933"/>
    <lineage>
        <taxon>Bacteria</taxon>
        <taxon>Pseudomonadati</taxon>
        <taxon>Pseudomonadota</taxon>
        <taxon>Gammaproteobacteria</taxon>
        <taxon>Cellvibrionales</taxon>
        <taxon>Microbulbiferaceae</taxon>
        <taxon>Microbulbifer</taxon>
    </lineage>
</organism>